<comment type="caution">
    <text evidence="6">The sequence shown here is derived from an EMBL/GenBank/DDBJ whole genome shotgun (WGS) entry which is preliminary data.</text>
</comment>
<dbReference type="InterPro" id="IPR014718">
    <property type="entry name" value="GH-type_carb-bd"/>
</dbReference>
<dbReference type="Gene3D" id="2.60.40.10">
    <property type="entry name" value="Immunoglobulins"/>
    <property type="match status" value="1"/>
</dbReference>
<dbReference type="InterPro" id="IPR011013">
    <property type="entry name" value="Gal_mutarotase_sf_dom"/>
</dbReference>
<comment type="similarity">
    <text evidence="3">Belongs to the OpgD/OpgG family.</text>
</comment>
<dbReference type="Proteomes" id="UP000664771">
    <property type="component" value="Unassembled WGS sequence"/>
</dbReference>
<dbReference type="PIRSF" id="PIRSF006281">
    <property type="entry name" value="MdoG"/>
    <property type="match status" value="1"/>
</dbReference>
<dbReference type="RefSeq" id="WP_207882176.1">
    <property type="nucleotide sequence ID" value="NZ_JAFVMF010000015.1"/>
</dbReference>
<keyword evidence="4" id="KW-0574">Periplasm</keyword>
<dbReference type="InterPro" id="IPR006311">
    <property type="entry name" value="TAT_signal"/>
</dbReference>
<dbReference type="PANTHER" id="PTHR30504:SF2">
    <property type="entry name" value="GLUCANS BIOSYNTHESIS PROTEIN G"/>
    <property type="match status" value="1"/>
</dbReference>
<dbReference type="InterPro" id="IPR007444">
    <property type="entry name" value="Glucan_biosyn_MdoG_C"/>
</dbReference>
<name>A0ABS3LY88_9PROT</name>
<comment type="pathway">
    <text evidence="2">Glycan metabolism; osmoregulated periplasmic glucan (OPG) biosynthesis.</text>
</comment>
<evidence type="ECO:0000256" key="2">
    <source>
        <dbReference type="ARBA" id="ARBA00005001"/>
    </source>
</evidence>
<organism evidence="6 7">
    <name type="scientific">Acetobacter sacchari</name>
    <dbReference type="NCBI Taxonomy" id="2661687"/>
    <lineage>
        <taxon>Bacteria</taxon>
        <taxon>Pseudomonadati</taxon>
        <taxon>Pseudomonadota</taxon>
        <taxon>Alphaproteobacteria</taxon>
        <taxon>Acetobacterales</taxon>
        <taxon>Acetobacteraceae</taxon>
        <taxon>Acetobacter</taxon>
    </lineage>
</organism>
<dbReference type="EMBL" id="JAFVMF010000015">
    <property type="protein sequence ID" value="MBO1360861.1"/>
    <property type="molecule type" value="Genomic_DNA"/>
</dbReference>
<dbReference type="InterPro" id="IPR014756">
    <property type="entry name" value="Ig_E-set"/>
</dbReference>
<dbReference type="InterPro" id="IPR014438">
    <property type="entry name" value="Glucan_biosyn_MdoG/MdoD"/>
</dbReference>
<reference evidence="6 7" key="1">
    <citation type="submission" date="2021-03" db="EMBL/GenBank/DDBJ databases">
        <title>The complete genome sequence of Acetobacter sacchari TBRC 11175.</title>
        <authorList>
            <person name="Charoenyingcharoen P."/>
            <person name="Yukphan P."/>
        </authorList>
    </citation>
    <scope>NUCLEOTIDE SEQUENCE [LARGE SCALE GENOMIC DNA]</scope>
    <source>
        <strain evidence="6 7">TBRC 11175</strain>
    </source>
</reference>
<dbReference type="Gene3D" id="2.70.98.10">
    <property type="match status" value="1"/>
</dbReference>
<keyword evidence="7" id="KW-1185">Reference proteome</keyword>
<evidence type="ECO:0000313" key="7">
    <source>
        <dbReference type="Proteomes" id="UP000664771"/>
    </source>
</evidence>
<gene>
    <name evidence="6" type="ORF">J2D73_13805</name>
</gene>
<evidence type="ECO:0000256" key="4">
    <source>
        <dbReference type="ARBA" id="ARBA00022764"/>
    </source>
</evidence>
<evidence type="ECO:0000256" key="1">
    <source>
        <dbReference type="ARBA" id="ARBA00004418"/>
    </source>
</evidence>
<dbReference type="PROSITE" id="PS51318">
    <property type="entry name" value="TAT"/>
    <property type="match status" value="1"/>
</dbReference>
<dbReference type="PANTHER" id="PTHR30504">
    <property type="entry name" value="GLUCANS BIOSYNTHESIS PROTEIN"/>
    <property type="match status" value="1"/>
</dbReference>
<accession>A0ABS3LY88</accession>
<dbReference type="InterPro" id="IPR013783">
    <property type="entry name" value="Ig-like_fold"/>
</dbReference>
<dbReference type="SUPFAM" id="SSF74650">
    <property type="entry name" value="Galactose mutarotase-like"/>
    <property type="match status" value="1"/>
</dbReference>
<protein>
    <submittedName>
        <fullName evidence="6">Glucan biosynthesis protein G</fullName>
    </submittedName>
</protein>
<evidence type="ECO:0000313" key="6">
    <source>
        <dbReference type="EMBL" id="MBO1360861.1"/>
    </source>
</evidence>
<comment type="subcellular location">
    <subcellularLocation>
        <location evidence="1">Periplasm</location>
    </subcellularLocation>
</comment>
<feature type="domain" description="Glucan biosynthesis periplasmic MdoG C-terminal" evidence="5">
    <location>
        <begin position="46"/>
        <end position="513"/>
    </location>
</feature>
<dbReference type="Pfam" id="PF04349">
    <property type="entry name" value="MdoG"/>
    <property type="match status" value="1"/>
</dbReference>
<evidence type="ECO:0000256" key="3">
    <source>
        <dbReference type="ARBA" id="ARBA00009284"/>
    </source>
</evidence>
<proteinExistence type="inferred from homology"/>
<evidence type="ECO:0000259" key="5">
    <source>
        <dbReference type="Pfam" id="PF04349"/>
    </source>
</evidence>
<dbReference type="SUPFAM" id="SSF81296">
    <property type="entry name" value="E set domains"/>
    <property type="match status" value="1"/>
</dbReference>
<sequence>MSSSVLRRDLFRAGGGAVIASLAAELFGVSSAAAAPAGATPFDSNSTVVGLARKIAGSAYQAPSQSLPKAIDSLNFDQFRSIDYKADQALWHGQNLAFDVEFFPRGFLYRPRIEIFEVVDGKAAPVPYNPDLFSYGDPSLRVTDDIGFAGLRLRTAINTPGVMEEFCVFLGASYFRAVAKGQNYGLSARGFADGTGDPKGEEFALFRAFWLEKPQPGVDSVVVHALLDSPSVAGAFRFTIRPGDTTVFDVQSTIFPRTEIAESGIAPLTGMFYFDANDRNHVDDWRPAAHDSEALQIWTGSDQQLFRPLRNPLDLQFSAFADSSPRGFGLMQRRRSFHDFEDLALNYEKRPSLWIEPIGDWGAGAVDLVEIPTPNEVNDNIVSFWRPKDSLKAGHEYGYTYRMYWGWDAPGTTQLARIGATRVGAVTDDKHARFFAIDFTGGAVANAPPDAKFHLIPQTSAGAIRNVVVEPNPNIKGWRTTFEFAPGDAKLVELTAVLANEQGPVSERWMYRWTP</sequence>